<name>X0Y4R9_9ZZZZ</name>
<accession>X0Y4R9</accession>
<feature type="non-terminal residue" evidence="1">
    <location>
        <position position="51"/>
    </location>
</feature>
<sequence length="51" mass="6166">MDRKVQFTYEVTDNEKFRLINISNIIGEEVFNYLKTKGYLKNKNRSHKVNE</sequence>
<dbReference type="AlphaFoldDB" id="X0Y4R9"/>
<protein>
    <submittedName>
        <fullName evidence="1">Uncharacterized protein</fullName>
    </submittedName>
</protein>
<organism evidence="1">
    <name type="scientific">marine sediment metagenome</name>
    <dbReference type="NCBI Taxonomy" id="412755"/>
    <lineage>
        <taxon>unclassified sequences</taxon>
        <taxon>metagenomes</taxon>
        <taxon>ecological metagenomes</taxon>
    </lineage>
</organism>
<gene>
    <name evidence="1" type="ORF">S01H1_75669</name>
</gene>
<dbReference type="EMBL" id="BARS01050722">
    <property type="protein sequence ID" value="GAG50929.1"/>
    <property type="molecule type" value="Genomic_DNA"/>
</dbReference>
<proteinExistence type="predicted"/>
<comment type="caution">
    <text evidence="1">The sequence shown here is derived from an EMBL/GenBank/DDBJ whole genome shotgun (WGS) entry which is preliminary data.</text>
</comment>
<reference evidence="1" key="1">
    <citation type="journal article" date="2014" name="Front. Microbiol.">
        <title>High frequency of phylogenetically diverse reductive dehalogenase-homologous genes in deep subseafloor sedimentary metagenomes.</title>
        <authorList>
            <person name="Kawai M."/>
            <person name="Futagami T."/>
            <person name="Toyoda A."/>
            <person name="Takaki Y."/>
            <person name="Nishi S."/>
            <person name="Hori S."/>
            <person name="Arai W."/>
            <person name="Tsubouchi T."/>
            <person name="Morono Y."/>
            <person name="Uchiyama I."/>
            <person name="Ito T."/>
            <person name="Fujiyama A."/>
            <person name="Inagaki F."/>
            <person name="Takami H."/>
        </authorList>
    </citation>
    <scope>NUCLEOTIDE SEQUENCE</scope>
    <source>
        <strain evidence="1">Expedition CK06-06</strain>
    </source>
</reference>
<evidence type="ECO:0000313" key="1">
    <source>
        <dbReference type="EMBL" id="GAG50929.1"/>
    </source>
</evidence>